<proteinExistence type="predicted"/>
<sequence>MLMTQYLVLDQFEFVEEEPDGNTALFDKEEAGVVAKWLLNEGSKSVIIIPFKYMEEENE</sequence>
<name>A0A383BNZ1_9ZZZZ</name>
<dbReference type="EMBL" id="UINC01201657">
    <property type="protein sequence ID" value="SVE21098.1"/>
    <property type="molecule type" value="Genomic_DNA"/>
</dbReference>
<organism evidence="1">
    <name type="scientific">marine metagenome</name>
    <dbReference type="NCBI Taxonomy" id="408172"/>
    <lineage>
        <taxon>unclassified sequences</taxon>
        <taxon>metagenomes</taxon>
        <taxon>ecological metagenomes</taxon>
    </lineage>
</organism>
<gene>
    <name evidence="1" type="ORF">METZ01_LOCUS473952</name>
</gene>
<reference evidence="1" key="1">
    <citation type="submission" date="2018-05" db="EMBL/GenBank/DDBJ databases">
        <authorList>
            <person name="Lanie J.A."/>
            <person name="Ng W.-L."/>
            <person name="Kazmierczak K.M."/>
            <person name="Andrzejewski T.M."/>
            <person name="Davidsen T.M."/>
            <person name="Wayne K.J."/>
            <person name="Tettelin H."/>
            <person name="Glass J.I."/>
            <person name="Rusch D."/>
            <person name="Podicherti R."/>
            <person name="Tsui H.-C.T."/>
            <person name="Winkler M.E."/>
        </authorList>
    </citation>
    <scope>NUCLEOTIDE SEQUENCE</scope>
</reference>
<protein>
    <submittedName>
        <fullName evidence="1">Uncharacterized protein</fullName>
    </submittedName>
</protein>
<evidence type="ECO:0000313" key="1">
    <source>
        <dbReference type="EMBL" id="SVE21098.1"/>
    </source>
</evidence>
<dbReference type="AlphaFoldDB" id="A0A383BNZ1"/>
<accession>A0A383BNZ1</accession>